<feature type="compositionally biased region" description="Basic and acidic residues" evidence="2">
    <location>
        <begin position="332"/>
        <end position="343"/>
    </location>
</feature>
<evidence type="ECO:0000256" key="1">
    <source>
        <dbReference type="ARBA" id="ARBA00022723"/>
    </source>
</evidence>
<dbReference type="PROSITE" id="PS50206">
    <property type="entry name" value="RHODANESE_3"/>
    <property type="match status" value="1"/>
</dbReference>
<dbReference type="Pfam" id="PF00581">
    <property type="entry name" value="Rhodanese"/>
    <property type="match status" value="1"/>
</dbReference>
<feature type="domain" description="Rhodanese" evidence="3">
    <location>
        <begin position="16"/>
        <end position="111"/>
    </location>
</feature>
<name>A0A6B1I743_9EURY</name>
<dbReference type="Proteomes" id="UP000460194">
    <property type="component" value="Unassembled WGS sequence"/>
</dbReference>
<dbReference type="SMART" id="SM00849">
    <property type="entry name" value="Lactamase_B"/>
    <property type="match status" value="1"/>
</dbReference>
<protein>
    <submittedName>
        <fullName evidence="4">MBL fold metallo-hydrolase</fullName>
    </submittedName>
</protein>
<dbReference type="InterPro" id="IPR001763">
    <property type="entry name" value="Rhodanese-like_dom"/>
</dbReference>
<keyword evidence="1" id="KW-0479">Metal-binding</keyword>
<dbReference type="GO" id="GO:0006749">
    <property type="term" value="P:glutathione metabolic process"/>
    <property type="evidence" value="ECO:0007669"/>
    <property type="project" value="InterPro"/>
</dbReference>
<dbReference type="EMBL" id="WMEO01000010">
    <property type="protein sequence ID" value="MYL16562.1"/>
    <property type="molecule type" value="Genomic_DNA"/>
</dbReference>
<dbReference type="Gene3D" id="3.40.250.10">
    <property type="entry name" value="Rhodanese-like domain"/>
    <property type="match status" value="1"/>
</dbReference>
<gene>
    <name evidence="4" type="ORF">GLW36_07840</name>
</gene>
<comment type="caution">
    <text evidence="4">The sequence shown here is derived from an EMBL/GenBank/DDBJ whole genome shotgun (WGS) entry which is preliminary data.</text>
</comment>
<dbReference type="PANTHER" id="PTHR43084">
    <property type="entry name" value="PERSULFIDE DIOXYGENASE ETHE1"/>
    <property type="match status" value="1"/>
</dbReference>
<dbReference type="InterPro" id="IPR044528">
    <property type="entry name" value="POD-like_MBL-fold"/>
</dbReference>
<evidence type="ECO:0000313" key="4">
    <source>
        <dbReference type="EMBL" id="MYL16562.1"/>
    </source>
</evidence>
<accession>A0A6B1I743</accession>
<keyword evidence="4" id="KW-0378">Hydrolase</keyword>
<dbReference type="GO" id="GO:0070813">
    <property type="term" value="P:hydrogen sulfide metabolic process"/>
    <property type="evidence" value="ECO:0007669"/>
    <property type="project" value="TreeGrafter"/>
</dbReference>
<evidence type="ECO:0000256" key="2">
    <source>
        <dbReference type="SAM" id="MobiDB-lite"/>
    </source>
</evidence>
<dbReference type="RefSeq" id="WP_159368967.1">
    <property type="nucleotide sequence ID" value="NZ_WMEO01000010.1"/>
</dbReference>
<dbReference type="InterPro" id="IPR051682">
    <property type="entry name" value="Mito_Persulfide_Diox"/>
</dbReference>
<dbReference type="Pfam" id="PF00753">
    <property type="entry name" value="Lactamase_B"/>
    <property type="match status" value="1"/>
</dbReference>
<dbReference type="Gene3D" id="3.60.15.10">
    <property type="entry name" value="Ribonuclease Z/Hydroxyacylglutathione hydrolase-like"/>
    <property type="match status" value="1"/>
</dbReference>
<dbReference type="SMART" id="SM00450">
    <property type="entry name" value="RHOD"/>
    <property type="match status" value="1"/>
</dbReference>
<dbReference type="InterPro" id="IPR036873">
    <property type="entry name" value="Rhodanese-like_dom_sf"/>
</dbReference>
<organism evidence="4 5">
    <name type="scientific">Halorubrum distributum</name>
    <dbReference type="NCBI Taxonomy" id="29283"/>
    <lineage>
        <taxon>Archaea</taxon>
        <taxon>Methanobacteriati</taxon>
        <taxon>Methanobacteriota</taxon>
        <taxon>Stenosarchaea group</taxon>
        <taxon>Halobacteria</taxon>
        <taxon>Halobacteriales</taxon>
        <taxon>Haloferacaceae</taxon>
        <taxon>Halorubrum</taxon>
        <taxon>Halorubrum distributum group</taxon>
    </lineage>
</organism>
<dbReference type="PANTHER" id="PTHR43084:SF1">
    <property type="entry name" value="PERSULFIDE DIOXYGENASE ETHE1, MITOCHONDRIAL"/>
    <property type="match status" value="1"/>
</dbReference>
<dbReference type="CDD" id="cd07724">
    <property type="entry name" value="POD-like_MBL-fold"/>
    <property type="match status" value="1"/>
</dbReference>
<feature type="region of interest" description="Disordered" evidence="2">
    <location>
        <begin position="330"/>
        <end position="350"/>
    </location>
</feature>
<dbReference type="CDD" id="cd00158">
    <property type="entry name" value="RHOD"/>
    <property type="match status" value="1"/>
</dbReference>
<dbReference type="InterPro" id="IPR001279">
    <property type="entry name" value="Metallo-B-lactamas"/>
</dbReference>
<dbReference type="SUPFAM" id="SSF52821">
    <property type="entry name" value="Rhodanese/Cell cycle control phosphatase"/>
    <property type="match status" value="1"/>
</dbReference>
<dbReference type="GO" id="GO:0016787">
    <property type="term" value="F:hydrolase activity"/>
    <property type="evidence" value="ECO:0007669"/>
    <property type="project" value="UniProtKB-KW"/>
</dbReference>
<proteinExistence type="predicted"/>
<sequence>MQELSPDALSEQLRDDEEGPLVLDIRHEAEFEEWHVPGSVNVDVYDELTEDPDRAEPALSELPEGSAIVTVCAAGIVSQTATDILRELGYDAVTLADGMSGWSRVHRHAEVPVDLDGTLVQVARPGKGCLSHVLVSDGEAAVFDPSHYLGEYDAVLDEYGAELVGVFDTHAHADHVSGAAELADRHGVPYSLHPKDALALDATPIEDGQVVTVGGLDVEVVHTPGHSEGSVSFDVGGAALLTGDTLFHESVGRVELGVEAGIEDADVEGNAATLYESLRRLLDRPDDALVLPAHDPGSPEPPVTATLGEVKGRNADLDRDRESFVAALASDVPDHPPNFERVKRTNVGRESVPAAELAELELGPNNCAAE</sequence>
<dbReference type="AlphaFoldDB" id="A0A6B1I743"/>
<dbReference type="SUPFAM" id="SSF56281">
    <property type="entry name" value="Metallo-hydrolase/oxidoreductase"/>
    <property type="match status" value="1"/>
</dbReference>
<reference evidence="4 5" key="1">
    <citation type="submission" date="2019-11" db="EMBL/GenBank/DDBJ databases">
        <title>Genome sequences of 17 halophilic strains isolated from different environments.</title>
        <authorList>
            <person name="Furrow R.E."/>
        </authorList>
    </citation>
    <scope>NUCLEOTIDE SEQUENCE [LARGE SCALE GENOMIC DNA]</scope>
    <source>
        <strain evidence="4 5">22517_05_Cabo</strain>
    </source>
</reference>
<dbReference type="GO" id="GO:0046872">
    <property type="term" value="F:metal ion binding"/>
    <property type="evidence" value="ECO:0007669"/>
    <property type="project" value="UniProtKB-KW"/>
</dbReference>
<evidence type="ECO:0000259" key="3">
    <source>
        <dbReference type="PROSITE" id="PS50206"/>
    </source>
</evidence>
<dbReference type="InterPro" id="IPR036866">
    <property type="entry name" value="RibonucZ/Hydroxyglut_hydro"/>
</dbReference>
<dbReference type="GO" id="GO:0050313">
    <property type="term" value="F:sulfur dioxygenase activity"/>
    <property type="evidence" value="ECO:0007669"/>
    <property type="project" value="InterPro"/>
</dbReference>
<evidence type="ECO:0000313" key="5">
    <source>
        <dbReference type="Proteomes" id="UP000460194"/>
    </source>
</evidence>